<gene>
    <name evidence="1" type="ORF">EYF80_033825</name>
</gene>
<accession>A0A4Z2GQI0</accession>
<comment type="caution">
    <text evidence="1">The sequence shown here is derived from an EMBL/GenBank/DDBJ whole genome shotgun (WGS) entry which is preliminary data.</text>
</comment>
<proteinExistence type="predicted"/>
<reference evidence="1 2" key="1">
    <citation type="submission" date="2019-03" db="EMBL/GenBank/DDBJ databases">
        <title>First draft genome of Liparis tanakae, snailfish: a comprehensive survey of snailfish specific genes.</title>
        <authorList>
            <person name="Kim W."/>
            <person name="Song I."/>
            <person name="Jeong J.-H."/>
            <person name="Kim D."/>
            <person name="Kim S."/>
            <person name="Ryu S."/>
            <person name="Song J.Y."/>
            <person name="Lee S.K."/>
        </authorList>
    </citation>
    <scope>NUCLEOTIDE SEQUENCE [LARGE SCALE GENOMIC DNA]</scope>
    <source>
        <tissue evidence="1">Muscle</tissue>
    </source>
</reference>
<evidence type="ECO:0000313" key="2">
    <source>
        <dbReference type="Proteomes" id="UP000314294"/>
    </source>
</evidence>
<dbReference type="Proteomes" id="UP000314294">
    <property type="component" value="Unassembled WGS sequence"/>
</dbReference>
<evidence type="ECO:0000313" key="1">
    <source>
        <dbReference type="EMBL" id="TNN55938.1"/>
    </source>
</evidence>
<name>A0A4Z2GQI0_9TELE</name>
<organism evidence="1 2">
    <name type="scientific">Liparis tanakae</name>
    <name type="common">Tanaka's snailfish</name>
    <dbReference type="NCBI Taxonomy" id="230148"/>
    <lineage>
        <taxon>Eukaryota</taxon>
        <taxon>Metazoa</taxon>
        <taxon>Chordata</taxon>
        <taxon>Craniata</taxon>
        <taxon>Vertebrata</taxon>
        <taxon>Euteleostomi</taxon>
        <taxon>Actinopterygii</taxon>
        <taxon>Neopterygii</taxon>
        <taxon>Teleostei</taxon>
        <taxon>Neoteleostei</taxon>
        <taxon>Acanthomorphata</taxon>
        <taxon>Eupercaria</taxon>
        <taxon>Perciformes</taxon>
        <taxon>Cottioidei</taxon>
        <taxon>Cottales</taxon>
        <taxon>Liparidae</taxon>
        <taxon>Liparis</taxon>
    </lineage>
</organism>
<sequence>MMQVRDQLEPEGDLGGTVVVSDTGLQANMEIQLLFRGVFRPSHFFKPNLRVIRYNVAINHWGESRVIFGRRDALLYKFAVTPALEAGDQLGAVIDAAAHPLTELPGVLAWLSSETRLAVSQDGIISPSMLLSSSDCGHTGANCVTFRIPGQGKGGSGGWKRRSPVGGLAYGTPRYWMTGPRRSEGNGVSMPRIRPCTVEMTGTVCCAEEEGGYRERVKQKERRTERIPNGE</sequence>
<protein>
    <submittedName>
        <fullName evidence="1">Uncharacterized protein</fullName>
    </submittedName>
</protein>
<dbReference type="EMBL" id="SRLO01000441">
    <property type="protein sequence ID" value="TNN55938.1"/>
    <property type="molecule type" value="Genomic_DNA"/>
</dbReference>
<keyword evidence="2" id="KW-1185">Reference proteome</keyword>
<dbReference type="AlphaFoldDB" id="A0A4Z2GQI0"/>